<feature type="transmembrane region" description="Helical" evidence="7">
    <location>
        <begin position="6"/>
        <end position="28"/>
    </location>
</feature>
<keyword evidence="6 7" id="KW-0472">Membrane</keyword>
<dbReference type="AlphaFoldDB" id="A0A382TJ42"/>
<dbReference type="PANTHER" id="PTHR33508:SF1">
    <property type="entry name" value="UPF0056 MEMBRANE PROTEIN YHCE"/>
    <property type="match status" value="1"/>
</dbReference>
<gene>
    <name evidence="8" type="ORF">METZ01_LOCUS374282</name>
</gene>
<feature type="transmembrane region" description="Helical" evidence="7">
    <location>
        <begin position="40"/>
        <end position="60"/>
    </location>
</feature>
<evidence type="ECO:0000256" key="5">
    <source>
        <dbReference type="ARBA" id="ARBA00022989"/>
    </source>
</evidence>
<feature type="non-terminal residue" evidence="8">
    <location>
        <position position="174"/>
    </location>
</feature>
<accession>A0A382TJ42</accession>
<feature type="transmembrane region" description="Helical" evidence="7">
    <location>
        <begin position="115"/>
        <end position="137"/>
    </location>
</feature>
<evidence type="ECO:0000313" key="8">
    <source>
        <dbReference type="EMBL" id="SVD21428.1"/>
    </source>
</evidence>
<feature type="transmembrane region" description="Helical" evidence="7">
    <location>
        <begin position="149"/>
        <end position="171"/>
    </location>
</feature>
<evidence type="ECO:0000256" key="4">
    <source>
        <dbReference type="ARBA" id="ARBA00022692"/>
    </source>
</evidence>
<keyword evidence="4 7" id="KW-0812">Transmembrane</keyword>
<evidence type="ECO:0000256" key="1">
    <source>
        <dbReference type="ARBA" id="ARBA00004651"/>
    </source>
</evidence>
<dbReference type="NCBIfam" id="TIGR00427">
    <property type="entry name" value="NAAT family transporter"/>
    <property type="match status" value="1"/>
</dbReference>
<dbReference type="Pfam" id="PF01914">
    <property type="entry name" value="MarC"/>
    <property type="match status" value="1"/>
</dbReference>
<feature type="transmembrane region" description="Helical" evidence="7">
    <location>
        <begin position="72"/>
        <end position="90"/>
    </location>
</feature>
<protein>
    <submittedName>
        <fullName evidence="8">Uncharacterized protein</fullName>
    </submittedName>
</protein>
<comment type="similarity">
    <text evidence="2">Belongs to the UPF0056 (MarC) family.</text>
</comment>
<keyword evidence="3" id="KW-1003">Cell membrane</keyword>
<evidence type="ECO:0000256" key="3">
    <source>
        <dbReference type="ARBA" id="ARBA00022475"/>
    </source>
</evidence>
<comment type="subcellular location">
    <subcellularLocation>
        <location evidence="1">Cell membrane</location>
        <topology evidence="1">Multi-pass membrane protein</topology>
    </subcellularLocation>
</comment>
<dbReference type="EMBL" id="UINC01136573">
    <property type="protein sequence ID" value="SVD21428.1"/>
    <property type="molecule type" value="Genomic_DNA"/>
</dbReference>
<dbReference type="GO" id="GO:0005886">
    <property type="term" value="C:plasma membrane"/>
    <property type="evidence" value="ECO:0007669"/>
    <property type="project" value="UniProtKB-SubCell"/>
</dbReference>
<evidence type="ECO:0000256" key="6">
    <source>
        <dbReference type="ARBA" id="ARBA00023136"/>
    </source>
</evidence>
<keyword evidence="5 7" id="KW-1133">Transmembrane helix</keyword>
<organism evidence="8">
    <name type="scientific">marine metagenome</name>
    <dbReference type="NCBI Taxonomy" id="408172"/>
    <lineage>
        <taxon>unclassified sequences</taxon>
        <taxon>metagenomes</taxon>
        <taxon>ecological metagenomes</taxon>
    </lineage>
</organism>
<proteinExistence type="inferred from homology"/>
<dbReference type="InterPro" id="IPR002771">
    <property type="entry name" value="Multi_antbiot-R_MarC"/>
</dbReference>
<sequence length="174" mass="19375">MLPTFINSFILFFVTIDTIGNLPFFLSLTENARVKKRNEIAIKSTIIAFFILIAFAYIGRYLLEAIGVSLDSLKIAGGIILMFIAIDILFEKRKIRREKKVEEALDEKNYDEITIFPIAIPFIAGPSALATIILLIGNYANFPEFQIPVILALVAALVVSLIIMIGGSYLAKFL</sequence>
<name>A0A382TJ42_9ZZZZ</name>
<dbReference type="PANTHER" id="PTHR33508">
    <property type="entry name" value="UPF0056 MEMBRANE PROTEIN YHCE"/>
    <property type="match status" value="1"/>
</dbReference>
<reference evidence="8" key="1">
    <citation type="submission" date="2018-05" db="EMBL/GenBank/DDBJ databases">
        <authorList>
            <person name="Lanie J.A."/>
            <person name="Ng W.-L."/>
            <person name="Kazmierczak K.M."/>
            <person name="Andrzejewski T.M."/>
            <person name="Davidsen T.M."/>
            <person name="Wayne K.J."/>
            <person name="Tettelin H."/>
            <person name="Glass J.I."/>
            <person name="Rusch D."/>
            <person name="Podicherti R."/>
            <person name="Tsui H.-C.T."/>
            <person name="Winkler M.E."/>
        </authorList>
    </citation>
    <scope>NUCLEOTIDE SEQUENCE</scope>
</reference>
<evidence type="ECO:0000256" key="7">
    <source>
        <dbReference type="SAM" id="Phobius"/>
    </source>
</evidence>
<evidence type="ECO:0000256" key="2">
    <source>
        <dbReference type="ARBA" id="ARBA00009784"/>
    </source>
</evidence>